<sequence length="75" mass="8441">MPISCLIANIDLTHEQQHVLELAFRQALRKLDLVDRNDPICELVAKKMVDIHSRGVTNAIALAELTIREIGLPKQ</sequence>
<dbReference type="AlphaFoldDB" id="A0AA87WCZ9"/>
<reference evidence="1" key="1">
    <citation type="journal article" date="2014" name="Int. J. Syst. Evol. Microbiol.">
        <title>Complete genome sequence of Corynebacterium casei LMG S-19264T (=DSM 44701T), isolated from a smear-ripened cheese.</title>
        <authorList>
            <consortium name="US DOE Joint Genome Institute (JGI-PGF)"/>
            <person name="Walter F."/>
            <person name="Albersmeier A."/>
            <person name="Kalinowski J."/>
            <person name="Ruckert C."/>
        </authorList>
    </citation>
    <scope>NUCLEOTIDE SEQUENCE</scope>
    <source>
        <strain evidence="1">CGMCC 1.15034</strain>
    </source>
</reference>
<comment type="caution">
    <text evidence="1">The sequence shown here is derived from an EMBL/GenBank/DDBJ whole genome shotgun (WGS) entry which is preliminary data.</text>
</comment>
<protein>
    <submittedName>
        <fullName evidence="1">Uncharacterized protein</fullName>
    </submittedName>
</protein>
<evidence type="ECO:0000313" key="1">
    <source>
        <dbReference type="EMBL" id="GGI32245.1"/>
    </source>
</evidence>
<dbReference type="EMBL" id="BMHC01000023">
    <property type="protein sequence ID" value="GGI32245.1"/>
    <property type="molecule type" value="Genomic_DNA"/>
</dbReference>
<name>A0AA87WCZ9_9BRAD</name>
<proteinExistence type="predicted"/>
<gene>
    <name evidence="1" type="ORF">GCM10010987_68480</name>
</gene>
<reference evidence="1" key="2">
    <citation type="submission" date="2022-12" db="EMBL/GenBank/DDBJ databases">
        <authorList>
            <person name="Sun Q."/>
            <person name="Zhou Y."/>
        </authorList>
    </citation>
    <scope>NUCLEOTIDE SEQUENCE</scope>
    <source>
        <strain evidence="1">CGMCC 1.15034</strain>
    </source>
</reference>
<dbReference type="Proteomes" id="UP000625079">
    <property type="component" value="Unassembled WGS sequence"/>
</dbReference>
<accession>A0AA87WCZ9</accession>
<organism evidence="1 2">
    <name type="scientific">Bradyrhizobium guangdongense</name>
    <dbReference type="NCBI Taxonomy" id="1325090"/>
    <lineage>
        <taxon>Bacteria</taxon>
        <taxon>Pseudomonadati</taxon>
        <taxon>Pseudomonadota</taxon>
        <taxon>Alphaproteobacteria</taxon>
        <taxon>Hyphomicrobiales</taxon>
        <taxon>Nitrobacteraceae</taxon>
        <taxon>Bradyrhizobium</taxon>
    </lineage>
</organism>
<evidence type="ECO:0000313" key="2">
    <source>
        <dbReference type="Proteomes" id="UP000625079"/>
    </source>
</evidence>